<proteinExistence type="predicted"/>
<evidence type="ECO:0008006" key="4">
    <source>
        <dbReference type="Google" id="ProtNLM"/>
    </source>
</evidence>
<gene>
    <name evidence="2" type="ORF">NESM_000421200</name>
</gene>
<reference evidence="2 3" key="1">
    <citation type="journal article" date="2021" name="MBio">
        <title>A New Model Trypanosomatid, Novymonas esmeraldas: Genomic Perception of Its 'Candidatus Pandoraea novymonadis' Endosymbiont.</title>
        <authorList>
            <person name="Zakharova A."/>
            <person name="Saura A."/>
            <person name="Butenko A."/>
            <person name="Podesvova L."/>
            <person name="Warmusova S."/>
            <person name="Kostygov A.Y."/>
            <person name="Nenarokova A."/>
            <person name="Lukes J."/>
            <person name="Opperdoes F.R."/>
            <person name="Yurchenko V."/>
        </authorList>
    </citation>
    <scope>NUCLEOTIDE SEQUENCE [LARGE SCALE GENOMIC DNA]</scope>
    <source>
        <strain evidence="2 3">E262AT.01</strain>
    </source>
</reference>
<evidence type="ECO:0000313" key="3">
    <source>
        <dbReference type="Proteomes" id="UP001430356"/>
    </source>
</evidence>
<feature type="compositionally biased region" description="Low complexity" evidence="1">
    <location>
        <begin position="145"/>
        <end position="156"/>
    </location>
</feature>
<protein>
    <recommendedName>
        <fullName evidence="4">SMP-LTD domain-containing protein</fullName>
    </recommendedName>
</protein>
<feature type="compositionally biased region" description="Polar residues" evidence="1">
    <location>
        <begin position="167"/>
        <end position="182"/>
    </location>
</feature>
<evidence type="ECO:0000256" key="1">
    <source>
        <dbReference type="SAM" id="MobiDB-lite"/>
    </source>
</evidence>
<dbReference type="GO" id="GO:0032865">
    <property type="term" value="C:ERMES complex"/>
    <property type="evidence" value="ECO:0007669"/>
    <property type="project" value="InterPro"/>
</dbReference>
<sequence>MLHWDWPQTWSVHDRETIRTALETSIRAAMAKGESKRVRGLVHVDLPELGSTPPQVMLTAISELSLEHTAFMVRVRYDGELRLKLRGLQVNVDTVGTNSTLSSDTNFAMPFYCPLELTLSDFHVDGVASIAIIQDIADVATTTTATTSGDEATAASLLRPESAMGLTGTSRSTDVASLSSLNRAPRGGLPWGPSAAPSSSGRSPRPGGYPSSGYGVLLGAGGRRAMRPPEAAMPGGHASGAATSTSVLPQGYAAGAADASVAAGGISVHNSSGGGGGGGGTRGSAGPSAATGQPRHSLIDLASKRAVVRQRRVKVQLFGDPIKRYRVESNLVAVPGAGKKVEEHIQDILKPVIERLMTEGITVELAP</sequence>
<dbReference type="Proteomes" id="UP001430356">
    <property type="component" value="Unassembled WGS sequence"/>
</dbReference>
<feature type="region of interest" description="Disordered" evidence="1">
    <location>
        <begin position="272"/>
        <end position="294"/>
    </location>
</feature>
<dbReference type="PANTHER" id="PTHR28185:SF1">
    <property type="entry name" value="MITOCHONDRIAL DISTRIBUTION AND MORPHOLOGY PROTEIN 34"/>
    <property type="match status" value="1"/>
</dbReference>
<feature type="compositionally biased region" description="Gly residues" evidence="1">
    <location>
        <begin position="272"/>
        <end position="283"/>
    </location>
</feature>
<dbReference type="AlphaFoldDB" id="A0AAW0EMT5"/>
<evidence type="ECO:0000313" key="2">
    <source>
        <dbReference type="EMBL" id="KAK7194986.1"/>
    </source>
</evidence>
<name>A0AAW0EMT5_9TRYP</name>
<accession>A0AAW0EMT5</accession>
<dbReference type="GO" id="GO:0007005">
    <property type="term" value="P:mitochondrion organization"/>
    <property type="evidence" value="ECO:0007669"/>
    <property type="project" value="InterPro"/>
</dbReference>
<organism evidence="2 3">
    <name type="scientific">Novymonas esmeraldas</name>
    <dbReference type="NCBI Taxonomy" id="1808958"/>
    <lineage>
        <taxon>Eukaryota</taxon>
        <taxon>Discoba</taxon>
        <taxon>Euglenozoa</taxon>
        <taxon>Kinetoplastea</taxon>
        <taxon>Metakinetoplastina</taxon>
        <taxon>Trypanosomatida</taxon>
        <taxon>Trypanosomatidae</taxon>
        <taxon>Novymonas</taxon>
    </lineage>
</organism>
<dbReference type="PANTHER" id="PTHR28185">
    <property type="entry name" value="MITOCHONDRIAL DISTRIBUTION AND MORPHOLOGY PROTEIN 34"/>
    <property type="match status" value="1"/>
</dbReference>
<comment type="caution">
    <text evidence="2">The sequence shown here is derived from an EMBL/GenBank/DDBJ whole genome shotgun (WGS) entry which is preliminary data.</text>
</comment>
<keyword evidence="3" id="KW-1185">Reference proteome</keyword>
<dbReference type="EMBL" id="JAECZO010000045">
    <property type="protein sequence ID" value="KAK7194986.1"/>
    <property type="molecule type" value="Genomic_DNA"/>
</dbReference>
<feature type="compositionally biased region" description="Low complexity" evidence="1">
    <location>
        <begin position="192"/>
        <end position="215"/>
    </location>
</feature>
<feature type="region of interest" description="Disordered" evidence="1">
    <location>
        <begin position="145"/>
        <end position="242"/>
    </location>
</feature>
<dbReference type="InterPro" id="IPR027536">
    <property type="entry name" value="MDM34"/>
</dbReference>